<name>A0A9D3YPY6_DREPO</name>
<evidence type="ECO:0000313" key="1">
    <source>
        <dbReference type="EMBL" id="KAH3702770.1"/>
    </source>
</evidence>
<protein>
    <submittedName>
        <fullName evidence="1">Uncharacterized protein</fullName>
    </submittedName>
</protein>
<comment type="caution">
    <text evidence="1">The sequence shown here is derived from an EMBL/GenBank/DDBJ whole genome shotgun (WGS) entry which is preliminary data.</text>
</comment>
<accession>A0A9D3YPY6</accession>
<dbReference type="EMBL" id="JAIWYP010000015">
    <property type="protein sequence ID" value="KAH3702770.1"/>
    <property type="molecule type" value="Genomic_DNA"/>
</dbReference>
<reference evidence="1" key="2">
    <citation type="submission" date="2020-11" db="EMBL/GenBank/DDBJ databases">
        <authorList>
            <person name="McCartney M.A."/>
            <person name="Auch B."/>
            <person name="Kono T."/>
            <person name="Mallez S."/>
            <person name="Becker A."/>
            <person name="Gohl D.M."/>
            <person name="Silverstein K.A.T."/>
            <person name="Koren S."/>
            <person name="Bechman K.B."/>
            <person name="Herman A."/>
            <person name="Abrahante J.E."/>
            <person name="Garbe J."/>
        </authorList>
    </citation>
    <scope>NUCLEOTIDE SEQUENCE</scope>
    <source>
        <strain evidence="1">Duluth1</strain>
        <tissue evidence="1">Whole animal</tissue>
    </source>
</reference>
<keyword evidence="2" id="KW-1185">Reference proteome</keyword>
<organism evidence="1 2">
    <name type="scientific">Dreissena polymorpha</name>
    <name type="common">Zebra mussel</name>
    <name type="synonym">Mytilus polymorpha</name>
    <dbReference type="NCBI Taxonomy" id="45954"/>
    <lineage>
        <taxon>Eukaryota</taxon>
        <taxon>Metazoa</taxon>
        <taxon>Spiralia</taxon>
        <taxon>Lophotrochozoa</taxon>
        <taxon>Mollusca</taxon>
        <taxon>Bivalvia</taxon>
        <taxon>Autobranchia</taxon>
        <taxon>Heteroconchia</taxon>
        <taxon>Euheterodonta</taxon>
        <taxon>Imparidentia</taxon>
        <taxon>Neoheterodontei</taxon>
        <taxon>Myida</taxon>
        <taxon>Dreissenoidea</taxon>
        <taxon>Dreissenidae</taxon>
        <taxon>Dreissena</taxon>
    </lineage>
</organism>
<reference evidence="1" key="1">
    <citation type="journal article" date="2019" name="bioRxiv">
        <title>The Genome of the Zebra Mussel, Dreissena polymorpha: A Resource for Invasive Species Research.</title>
        <authorList>
            <person name="McCartney M.A."/>
            <person name="Auch B."/>
            <person name="Kono T."/>
            <person name="Mallez S."/>
            <person name="Zhang Y."/>
            <person name="Obille A."/>
            <person name="Becker A."/>
            <person name="Abrahante J.E."/>
            <person name="Garbe J."/>
            <person name="Badalamenti J.P."/>
            <person name="Herman A."/>
            <person name="Mangelson H."/>
            <person name="Liachko I."/>
            <person name="Sullivan S."/>
            <person name="Sone E.D."/>
            <person name="Koren S."/>
            <person name="Silverstein K.A.T."/>
            <person name="Beckman K.B."/>
            <person name="Gohl D.M."/>
        </authorList>
    </citation>
    <scope>NUCLEOTIDE SEQUENCE</scope>
    <source>
        <strain evidence="1">Duluth1</strain>
        <tissue evidence="1">Whole animal</tissue>
    </source>
</reference>
<gene>
    <name evidence="1" type="ORF">DPMN_077797</name>
</gene>
<evidence type="ECO:0000313" key="2">
    <source>
        <dbReference type="Proteomes" id="UP000828390"/>
    </source>
</evidence>
<dbReference type="Proteomes" id="UP000828390">
    <property type="component" value="Unassembled WGS sequence"/>
</dbReference>
<sequence>MYPAYIRLYPSFIPVNNPMLNITPKNIHQHAFFSISFNNVEAILQNIDINMNIIPTQK</sequence>
<proteinExistence type="predicted"/>
<dbReference type="AlphaFoldDB" id="A0A9D3YPY6"/>